<feature type="chain" id="PRO_5001640346" evidence="2">
    <location>
        <begin position="23"/>
        <end position="125"/>
    </location>
</feature>
<dbReference type="Pfam" id="PF24068">
    <property type="entry name" value="TPD1_C"/>
    <property type="match status" value="1"/>
</dbReference>
<dbReference type="PANTHER" id="PTHR33184:SF72">
    <property type="entry name" value="BETA-1,3-N-ACETYLGLUCOSAMINYLTRANSFERASE FAMILY PROTEIN"/>
    <property type="match status" value="1"/>
</dbReference>
<dbReference type="Proteomes" id="UP000027138">
    <property type="component" value="Unassembled WGS sequence"/>
</dbReference>
<protein>
    <submittedName>
        <fullName evidence="3">Uncharacterized protein</fullName>
    </submittedName>
</protein>
<reference evidence="3 4" key="1">
    <citation type="journal article" date="2014" name="PLoS ONE">
        <title>Global Analysis of Gene Expression Profiles in Physic Nut (Jatropha curcas L.) Seedlings Exposed to Salt Stress.</title>
        <authorList>
            <person name="Zhang L."/>
            <person name="Zhang C."/>
            <person name="Wu P."/>
            <person name="Chen Y."/>
            <person name="Li M."/>
            <person name="Jiang H."/>
            <person name="Wu G."/>
        </authorList>
    </citation>
    <scope>NUCLEOTIDE SEQUENCE [LARGE SCALE GENOMIC DNA]</scope>
    <source>
        <strain evidence="4">cv. GZQX0401</strain>
        <tissue evidence="3">Young leaves</tissue>
    </source>
</reference>
<dbReference type="InterPro" id="IPR040361">
    <property type="entry name" value="TPD1"/>
</dbReference>
<feature type="signal peptide" evidence="2">
    <location>
        <begin position="1"/>
        <end position="22"/>
    </location>
</feature>
<evidence type="ECO:0000256" key="1">
    <source>
        <dbReference type="ARBA" id="ARBA00022729"/>
    </source>
</evidence>
<dbReference type="AlphaFoldDB" id="A0A067LB73"/>
<dbReference type="PANTHER" id="PTHR33184">
    <property type="entry name" value="PROTEIN TAPETUM DETERMINANT 1-LIKE-RELATED"/>
    <property type="match status" value="1"/>
</dbReference>
<name>A0A067LB73_JATCU</name>
<keyword evidence="4" id="KW-1185">Reference proteome</keyword>
<proteinExistence type="predicted"/>
<gene>
    <name evidence="3" type="ORF">JCGZ_16326</name>
</gene>
<keyword evidence="1 2" id="KW-0732">Signal</keyword>
<dbReference type="KEGG" id="jcu:105650777"/>
<evidence type="ECO:0000313" key="4">
    <source>
        <dbReference type="Proteomes" id="UP000027138"/>
    </source>
</evidence>
<accession>A0A067LB73</accession>
<organism evidence="3 4">
    <name type="scientific">Jatropha curcas</name>
    <name type="common">Barbados nut</name>
    <dbReference type="NCBI Taxonomy" id="180498"/>
    <lineage>
        <taxon>Eukaryota</taxon>
        <taxon>Viridiplantae</taxon>
        <taxon>Streptophyta</taxon>
        <taxon>Embryophyta</taxon>
        <taxon>Tracheophyta</taxon>
        <taxon>Spermatophyta</taxon>
        <taxon>Magnoliopsida</taxon>
        <taxon>eudicotyledons</taxon>
        <taxon>Gunneridae</taxon>
        <taxon>Pentapetalae</taxon>
        <taxon>rosids</taxon>
        <taxon>fabids</taxon>
        <taxon>Malpighiales</taxon>
        <taxon>Euphorbiaceae</taxon>
        <taxon>Crotonoideae</taxon>
        <taxon>Jatropheae</taxon>
        <taxon>Jatropha</taxon>
    </lineage>
</organism>
<dbReference type="GO" id="GO:0001709">
    <property type="term" value="P:cell fate determination"/>
    <property type="evidence" value="ECO:0007669"/>
    <property type="project" value="TreeGrafter"/>
</dbReference>
<evidence type="ECO:0000313" key="3">
    <source>
        <dbReference type="EMBL" id="KDP44493.1"/>
    </source>
</evidence>
<sequence length="125" mass="13514">MANFIHALSALLFLILVSQGNGQQCDNNSNFVITQSATGVKVGNKPEWKVTVKNNCVCTRTSIAIGCNGFQTTEKLNPSIIALEGGKCVVKVNSGVLHGFESFSFTYAWDSQFNFNSVESLVQCS</sequence>
<dbReference type="OrthoDB" id="603213at2759"/>
<dbReference type="STRING" id="180498.A0A067LB73"/>
<dbReference type="EMBL" id="KK914251">
    <property type="protein sequence ID" value="KDP44493.1"/>
    <property type="molecule type" value="Genomic_DNA"/>
</dbReference>
<evidence type="ECO:0000256" key="2">
    <source>
        <dbReference type="SAM" id="SignalP"/>
    </source>
</evidence>